<dbReference type="HOGENOM" id="CLU_331788_0_0_1"/>
<accession>V5ENR6</accession>
<reference evidence="3" key="1">
    <citation type="journal article" date="2013" name="Genome Announc.">
        <title>Draft genome sequence of Pseudozyma brasiliensis sp. nov. strain GHG001, a high producer of endo-1,4-xylanase isolated from an insect pest of sugarcane.</title>
        <authorList>
            <person name="Oliveira J.V.D.C."/>
            <person name="dos Santos R.A.C."/>
            <person name="Borges T.A."/>
            <person name="Riano-Pachon D.M."/>
            <person name="Goldman G.H."/>
        </authorList>
    </citation>
    <scope>NUCLEOTIDE SEQUENCE [LARGE SCALE GENOMIC DNA]</scope>
    <source>
        <strain evidence="3">GHG001</strain>
    </source>
</reference>
<dbReference type="OrthoDB" id="2555811at2759"/>
<organism evidence="2 3">
    <name type="scientific">Kalmanozyma brasiliensis (strain GHG001)</name>
    <name type="common">Yeast</name>
    <name type="synonym">Pseudozyma brasiliensis</name>
    <dbReference type="NCBI Taxonomy" id="1365824"/>
    <lineage>
        <taxon>Eukaryota</taxon>
        <taxon>Fungi</taxon>
        <taxon>Dikarya</taxon>
        <taxon>Basidiomycota</taxon>
        <taxon>Ustilaginomycotina</taxon>
        <taxon>Ustilaginomycetes</taxon>
        <taxon>Ustilaginales</taxon>
        <taxon>Ustilaginaceae</taxon>
        <taxon>Kalmanozyma</taxon>
    </lineage>
</organism>
<feature type="region of interest" description="Disordered" evidence="1">
    <location>
        <begin position="490"/>
        <end position="510"/>
    </location>
</feature>
<dbReference type="eggNOG" id="ENOG502SF1H">
    <property type="taxonomic scope" value="Eukaryota"/>
</dbReference>
<feature type="compositionally biased region" description="Low complexity" evidence="1">
    <location>
        <begin position="309"/>
        <end position="353"/>
    </location>
</feature>
<proteinExistence type="predicted"/>
<dbReference type="Proteomes" id="UP000019377">
    <property type="component" value="Unassembled WGS sequence"/>
</dbReference>
<sequence>MSDSSFRGMTPVTARSSMVPESVTLTDVSPSRSGGARKIRLRVVTRHPLPEFHFLAPFDHHDSQCFQTLQAFVHTHLLTRSRRSGQSSQLESTGPAALQFQMDNFEVPFDDPEILRDGDTIEVHLDQSAVAGPANSEAPSGGKKAKKKAERFAAALAERGDDEEGQLEEQDDALEKEAQDAEEKEAIFEAARVAALLRAGIHNMADDDAHDMSAQQGAVDDLPRMPGPSFKPLQPPAASKFSSSKAPTSKASNASNAKTTSNAQVPSMPMPVFNAGGAASAMAAFDARRKQMQASSNAKAKGAKRKRAASSSPAESSSDSSSDRSSSSSSSSSSDSESRSDSSSSSDRYSSSDSDSDIDSSDLDSTTSDSSDSSDSAPSEQHTKSDRHRARYQEAAAASTSEQEESSPPVPPGQGMNRTKRRNLMRRKKLQLLRDAGNLQSFEEASKRAAQRERGEHVDDSEGENSSPAWIDDRRPMYQIKGVGIAVVQASNASSSSPTVVSSLPPGAGSLGMAEAEAEAILDQVFGSSESEASKGKKRKRDERLESTADHAPPRRPGPRLEDMQAGQAPYGGDVPAGVSIRHIDCQTYYDDEVAKLETGAEADTGPSLRPDDEREEANASDARQQGKGEGKGQARRSQQKDEGNSQDEVLHLDYGSPDKPDEEQSDQAAPRKRMRTASSEEIAQEGCSCAYVRRSSDEENSDSEALASSYRYSDDPFKSDPPDHWAHVYEGPFVAFTVPKYPTSGPIDPSITWKRIFRGIEPYTIASMQRFDAFDIEWTSVPTGMGVMWEELALNPANMTPAVMYFVGVIDSVQPSEGANEVVHVDAMGPLEKDEGKDWPDYEVKRIRWTEQNHPSQVWMAF</sequence>
<feature type="compositionally biased region" description="Basic and acidic residues" evidence="1">
    <location>
        <begin position="173"/>
        <end position="183"/>
    </location>
</feature>
<feature type="region of interest" description="Disordered" evidence="1">
    <location>
        <begin position="522"/>
        <end position="578"/>
    </location>
</feature>
<feature type="compositionally biased region" description="Basic residues" evidence="1">
    <location>
        <begin position="418"/>
        <end position="431"/>
    </location>
</feature>
<feature type="compositionally biased region" description="Basic and acidic residues" evidence="1">
    <location>
        <begin position="625"/>
        <end position="660"/>
    </location>
</feature>
<feature type="region of interest" description="Disordered" evidence="1">
    <location>
        <begin position="595"/>
        <end position="681"/>
    </location>
</feature>
<dbReference type="EMBL" id="KI545895">
    <property type="protein sequence ID" value="EST04558.1"/>
    <property type="molecule type" value="Genomic_DNA"/>
</dbReference>
<dbReference type="STRING" id="1365824.V5ENR6"/>
<feature type="region of interest" description="Disordered" evidence="1">
    <location>
        <begin position="128"/>
        <end position="183"/>
    </location>
</feature>
<feature type="compositionally biased region" description="Low complexity" evidence="1">
    <location>
        <begin position="490"/>
        <end position="503"/>
    </location>
</feature>
<evidence type="ECO:0000256" key="1">
    <source>
        <dbReference type="SAM" id="MobiDB-lite"/>
    </source>
</evidence>
<feature type="compositionally biased region" description="Basic and acidic residues" evidence="1">
    <location>
        <begin position="542"/>
        <end position="563"/>
    </location>
</feature>
<name>V5ENR6_KALBG</name>
<feature type="compositionally biased region" description="Low complexity" evidence="1">
    <location>
        <begin position="275"/>
        <end position="285"/>
    </location>
</feature>
<gene>
    <name evidence="2" type="ORF">PSEUBRA_SCAF9g01333</name>
</gene>
<protein>
    <submittedName>
        <fullName evidence="2">Uncharacterized protein</fullName>
    </submittedName>
</protein>
<feature type="compositionally biased region" description="Acidic residues" evidence="1">
    <location>
        <begin position="160"/>
        <end position="172"/>
    </location>
</feature>
<dbReference type="AlphaFoldDB" id="V5ENR6"/>
<dbReference type="OMA" id="FHANTHS"/>
<feature type="compositionally biased region" description="Low complexity" evidence="1">
    <location>
        <begin position="363"/>
        <end position="379"/>
    </location>
</feature>
<feature type="compositionally biased region" description="Low complexity" evidence="1">
    <location>
        <begin position="236"/>
        <end position="263"/>
    </location>
</feature>
<evidence type="ECO:0000313" key="2">
    <source>
        <dbReference type="EMBL" id="EST04558.1"/>
    </source>
</evidence>
<evidence type="ECO:0000313" key="3">
    <source>
        <dbReference type="Proteomes" id="UP000019377"/>
    </source>
</evidence>
<feature type="region of interest" description="Disordered" evidence="1">
    <location>
        <begin position="211"/>
        <end position="475"/>
    </location>
</feature>
<keyword evidence="3" id="KW-1185">Reference proteome</keyword>
<feature type="compositionally biased region" description="Basic and acidic residues" evidence="1">
    <location>
        <begin position="444"/>
        <end position="460"/>
    </location>
</feature>